<organism evidence="2">
    <name type="scientific">Solanum chilense</name>
    <name type="common">Tomato</name>
    <name type="synonym">Lycopersicon chilense</name>
    <dbReference type="NCBI Taxonomy" id="4083"/>
    <lineage>
        <taxon>Eukaryota</taxon>
        <taxon>Viridiplantae</taxon>
        <taxon>Streptophyta</taxon>
        <taxon>Embryophyta</taxon>
        <taxon>Tracheophyta</taxon>
        <taxon>Spermatophyta</taxon>
        <taxon>Magnoliopsida</taxon>
        <taxon>eudicotyledons</taxon>
        <taxon>Gunneridae</taxon>
        <taxon>Pentapetalae</taxon>
        <taxon>asterids</taxon>
        <taxon>lamiids</taxon>
        <taxon>Solanales</taxon>
        <taxon>Solanaceae</taxon>
        <taxon>Solanoideae</taxon>
        <taxon>Solaneae</taxon>
        <taxon>Solanum</taxon>
        <taxon>Solanum subgen. Lycopersicon</taxon>
    </lineage>
</organism>
<dbReference type="GO" id="GO:1990837">
    <property type="term" value="F:sequence-specific double-stranded DNA binding"/>
    <property type="evidence" value="ECO:0007669"/>
    <property type="project" value="TreeGrafter"/>
</dbReference>
<reference evidence="2" key="1">
    <citation type="submission" date="2019-05" db="EMBL/GenBank/DDBJ databases">
        <title>The de novo reference genome and transcriptome assemblies of the wild tomato species Solanum chilense.</title>
        <authorList>
            <person name="Stam R."/>
            <person name="Nosenko T."/>
            <person name="Hoerger A.C."/>
            <person name="Stephan W."/>
            <person name="Seidel M.A."/>
            <person name="Kuhn J.M.M."/>
            <person name="Haberer G."/>
            <person name="Tellier A."/>
        </authorList>
    </citation>
    <scope>NUCLEOTIDE SEQUENCE</scope>
    <source>
        <tissue evidence="2">Mature leaves</tissue>
    </source>
</reference>
<evidence type="ECO:0000313" key="2">
    <source>
        <dbReference type="EMBL" id="TMW81136.1"/>
    </source>
</evidence>
<feature type="non-terminal residue" evidence="2">
    <location>
        <position position="65"/>
    </location>
</feature>
<name>A0A6N2AG00_SOLCI</name>
<feature type="compositionally biased region" description="Low complexity" evidence="1">
    <location>
        <begin position="13"/>
        <end position="26"/>
    </location>
</feature>
<protein>
    <recommendedName>
        <fullName evidence="3">BED-type domain-containing protein</fullName>
    </recommendedName>
</protein>
<evidence type="ECO:0000256" key="1">
    <source>
        <dbReference type="SAM" id="MobiDB-lite"/>
    </source>
</evidence>
<dbReference type="GO" id="GO:0005634">
    <property type="term" value="C:nucleus"/>
    <property type="evidence" value="ECO:0007669"/>
    <property type="project" value="TreeGrafter"/>
</dbReference>
<dbReference type="PANTHER" id="PTHR34396:SF27">
    <property type="entry name" value="OS08G0208700 PROTEIN"/>
    <property type="match status" value="1"/>
</dbReference>
<dbReference type="PANTHER" id="PTHR34396">
    <property type="entry name" value="OS03G0264950 PROTEIN-RELATED"/>
    <property type="match status" value="1"/>
</dbReference>
<feature type="compositionally biased region" description="Basic and acidic residues" evidence="1">
    <location>
        <begin position="30"/>
        <end position="40"/>
    </location>
</feature>
<dbReference type="AlphaFoldDB" id="A0A6N2AG00"/>
<dbReference type="InterPro" id="IPR053031">
    <property type="entry name" value="Cuticle_assoc_protein"/>
</dbReference>
<feature type="region of interest" description="Disordered" evidence="1">
    <location>
        <begin position="1"/>
        <end position="40"/>
    </location>
</feature>
<comment type="caution">
    <text evidence="2">The sequence shown here is derived from an EMBL/GenBank/DDBJ whole genome shotgun (WGS) entry which is preliminary data.</text>
</comment>
<evidence type="ECO:0008006" key="3">
    <source>
        <dbReference type="Google" id="ProtNLM"/>
    </source>
</evidence>
<dbReference type="EMBL" id="RXGB01029759">
    <property type="protein sequence ID" value="TMW81136.1"/>
    <property type="molecule type" value="Genomic_DNA"/>
</dbReference>
<sequence length="65" mass="7362">MGVADQSRISMADSTDNTPSNNNDPSIDTEITKKRKEMDPRSPVWQHFEKIFENGVLVKAKCLHC</sequence>
<gene>
    <name evidence="2" type="ORF">EJD97_011622</name>
</gene>
<proteinExistence type="predicted"/>
<dbReference type="GO" id="GO:0006357">
    <property type="term" value="P:regulation of transcription by RNA polymerase II"/>
    <property type="evidence" value="ECO:0007669"/>
    <property type="project" value="TreeGrafter"/>
</dbReference>
<accession>A0A6N2AG00</accession>